<organism evidence="2 3">
    <name type="scientific">Sulfurimonas autotrophica (strain ATCC BAA-671 / DSM 16294 / JCM 11897 / OK10)</name>
    <dbReference type="NCBI Taxonomy" id="563040"/>
    <lineage>
        <taxon>Bacteria</taxon>
        <taxon>Pseudomonadati</taxon>
        <taxon>Campylobacterota</taxon>
        <taxon>Epsilonproteobacteria</taxon>
        <taxon>Campylobacterales</taxon>
        <taxon>Sulfurimonadaceae</taxon>
        <taxon>Sulfurimonas</taxon>
    </lineage>
</organism>
<gene>
    <name evidence="2" type="ordered locus">Saut_0865</name>
</gene>
<evidence type="ECO:0008006" key="4">
    <source>
        <dbReference type="Google" id="ProtNLM"/>
    </source>
</evidence>
<dbReference type="OrthoDB" id="5334424at2"/>
<keyword evidence="1" id="KW-0472">Membrane</keyword>
<keyword evidence="1" id="KW-1133">Transmembrane helix</keyword>
<protein>
    <recommendedName>
        <fullName evidence="4">Transformation system protein</fullName>
    </recommendedName>
</protein>
<dbReference type="Pfam" id="PF12895">
    <property type="entry name" value="ANAPC3"/>
    <property type="match status" value="1"/>
</dbReference>
<keyword evidence="1" id="KW-0812">Transmembrane</keyword>
<dbReference type="Proteomes" id="UP000007803">
    <property type="component" value="Chromosome"/>
</dbReference>
<accession>E0URA4</accession>
<dbReference type="eggNOG" id="COG0457">
    <property type="taxonomic scope" value="Bacteria"/>
</dbReference>
<feature type="transmembrane region" description="Helical" evidence="1">
    <location>
        <begin position="20"/>
        <end position="40"/>
    </location>
</feature>
<name>E0URA4_SULAO</name>
<dbReference type="KEGG" id="sua:Saut_0865"/>
<dbReference type="SUPFAM" id="SSF48452">
    <property type="entry name" value="TPR-like"/>
    <property type="match status" value="1"/>
</dbReference>
<evidence type="ECO:0000313" key="2">
    <source>
        <dbReference type="EMBL" id="ADN08914.1"/>
    </source>
</evidence>
<dbReference type="STRING" id="563040.Saut_0865"/>
<evidence type="ECO:0000256" key="1">
    <source>
        <dbReference type="SAM" id="Phobius"/>
    </source>
</evidence>
<dbReference type="EMBL" id="CP002205">
    <property type="protein sequence ID" value="ADN08914.1"/>
    <property type="molecule type" value="Genomic_DNA"/>
</dbReference>
<proteinExistence type="predicted"/>
<dbReference type="AlphaFoldDB" id="E0URA4"/>
<reference evidence="3" key="1">
    <citation type="journal article" date="2010" name="Stand. Genomic Sci.">
        <title>Complete genome sequence of Sulfurimonas autotrophica type strain (OK10).</title>
        <authorList>
            <person name="Sikorski J."/>
            <person name="Munk C."/>
            <person name="Lapidus A."/>
            <person name="Djao O."/>
            <person name="Lucas S."/>
            <person name="Glavina Del Rio T."/>
            <person name="Nolan M."/>
            <person name="Tice H."/>
            <person name="Han C."/>
            <person name="Cheng J."/>
            <person name="Tapia R."/>
            <person name="Goodwin L."/>
            <person name="Pitluck S."/>
            <person name="Liolios K."/>
            <person name="Ivanova N."/>
            <person name="Mavromatis K."/>
            <person name="Mikhailova N."/>
            <person name="Pati A."/>
            <person name="Sims D."/>
            <person name="Meincke L."/>
            <person name="Brettin T."/>
            <person name="Detter J."/>
            <person name="Chen A."/>
            <person name="Palaniappan K."/>
            <person name="Land M."/>
            <person name="Hauser L."/>
            <person name="Chang Y."/>
            <person name="Jeffries C."/>
            <person name="Rohde M."/>
            <person name="Lang E."/>
            <person name="Spring S."/>
            <person name="Goker M."/>
            <person name="Woyke T."/>
            <person name="Bristow J."/>
            <person name="Eisen J."/>
            <person name="Markowitz V."/>
            <person name="Hugenholtz P."/>
            <person name="Kyrpides N."/>
            <person name="Klenk H."/>
        </authorList>
    </citation>
    <scope>NUCLEOTIDE SEQUENCE [LARGE SCALE GENOMIC DNA]</scope>
    <source>
        <strain evidence="3">ATCC BAA-671 / DSM 16294 / JCM 11897 / OK10</strain>
    </source>
</reference>
<dbReference type="HOGENOM" id="CLU_078723_0_0_7"/>
<dbReference type="RefSeq" id="WP_013326670.1">
    <property type="nucleotide sequence ID" value="NC_014506.1"/>
</dbReference>
<evidence type="ECO:0000313" key="3">
    <source>
        <dbReference type="Proteomes" id="UP000007803"/>
    </source>
</evidence>
<sequence>MLNIHDLEKRWKIYKIKSFLPYIIIGISLLVIIPIVYSFYTNINSSIPPKKQILQKKNVQVAVVQEKKKTKAKPVAVKKKVLITKPIPVKKTQRSIQTPVQTQKLQPSMNFMKNIQHQASQPQYSKRQTPKKQRIVKKKRRVVKPKVVQEVIQDITPETTVKQEPKVAITIERKETQNDIFEIIKRFKKNNNPALSLFVAKKYYELGNYEQSYNYALITNQINSNIEASWIVFARSLVKLHKKDKAIHTLQEYIKVSHSSNAEILLNEIKSGKFK</sequence>
<keyword evidence="3" id="KW-1185">Reference proteome</keyword>
<dbReference type="InterPro" id="IPR011990">
    <property type="entry name" value="TPR-like_helical_dom_sf"/>
</dbReference>